<keyword evidence="5 7" id="KW-0472">Membrane</keyword>
<dbReference type="PANTHER" id="PTHR22950">
    <property type="entry name" value="AMINO ACID TRANSPORTER"/>
    <property type="match status" value="1"/>
</dbReference>
<feature type="region of interest" description="Disordered" evidence="6">
    <location>
        <begin position="159"/>
        <end position="198"/>
    </location>
</feature>
<evidence type="ECO:0000256" key="2">
    <source>
        <dbReference type="ARBA" id="ARBA00008066"/>
    </source>
</evidence>
<dbReference type="InterPro" id="IPR013057">
    <property type="entry name" value="AA_transpt_TM"/>
</dbReference>
<evidence type="ECO:0000313" key="10">
    <source>
        <dbReference type="Proteomes" id="UP000646827"/>
    </source>
</evidence>
<feature type="transmembrane region" description="Helical" evidence="7">
    <location>
        <begin position="652"/>
        <end position="673"/>
    </location>
</feature>
<comment type="caution">
    <text evidence="9">The sequence shown here is derived from an EMBL/GenBank/DDBJ whole genome shotgun (WGS) entry which is preliminary data.</text>
</comment>
<feature type="transmembrane region" description="Helical" evidence="7">
    <location>
        <begin position="436"/>
        <end position="456"/>
    </location>
</feature>
<evidence type="ECO:0000256" key="1">
    <source>
        <dbReference type="ARBA" id="ARBA00004141"/>
    </source>
</evidence>
<evidence type="ECO:0000259" key="8">
    <source>
        <dbReference type="Pfam" id="PF01490"/>
    </source>
</evidence>
<dbReference type="EMBL" id="JAEPRB010000083">
    <property type="protein sequence ID" value="KAG2222420.1"/>
    <property type="molecule type" value="Genomic_DNA"/>
</dbReference>
<feature type="compositionally biased region" description="Low complexity" evidence="6">
    <location>
        <begin position="41"/>
        <end position="68"/>
    </location>
</feature>
<name>A0A8H7S589_9FUNG</name>
<dbReference type="Proteomes" id="UP000646827">
    <property type="component" value="Unassembled WGS sequence"/>
</dbReference>
<feature type="transmembrane region" description="Helical" evidence="7">
    <location>
        <begin position="505"/>
        <end position="527"/>
    </location>
</feature>
<keyword evidence="3 7" id="KW-0812">Transmembrane</keyword>
<reference evidence="9 10" key="1">
    <citation type="submission" date="2020-12" db="EMBL/GenBank/DDBJ databases">
        <title>Metabolic potential, ecology and presence of endohyphal bacteria is reflected in genomic diversity of Mucoromycotina.</title>
        <authorList>
            <person name="Muszewska A."/>
            <person name="Okrasinska A."/>
            <person name="Steczkiewicz K."/>
            <person name="Drgas O."/>
            <person name="Orlowska M."/>
            <person name="Perlinska-Lenart U."/>
            <person name="Aleksandrzak-Piekarczyk T."/>
            <person name="Szatraj K."/>
            <person name="Zielenkiewicz U."/>
            <person name="Pilsyk S."/>
            <person name="Malc E."/>
            <person name="Mieczkowski P."/>
            <person name="Kruszewska J.S."/>
            <person name="Biernat P."/>
            <person name="Pawlowska J."/>
        </authorList>
    </citation>
    <scope>NUCLEOTIDE SEQUENCE [LARGE SCALE GENOMIC DNA]</scope>
    <source>
        <strain evidence="9 10">CBS 142.35</strain>
    </source>
</reference>
<feature type="compositionally biased region" description="Polar residues" evidence="6">
    <location>
        <begin position="162"/>
        <end position="173"/>
    </location>
</feature>
<proteinExistence type="inferred from homology"/>
<dbReference type="AlphaFoldDB" id="A0A8H7S589"/>
<feature type="compositionally biased region" description="Polar residues" evidence="6">
    <location>
        <begin position="19"/>
        <end position="39"/>
    </location>
</feature>
<feature type="transmembrane region" description="Helical" evidence="7">
    <location>
        <begin position="324"/>
        <end position="343"/>
    </location>
</feature>
<sequence>MNQPTSQTPEPIPDETIANIVQQHLVTDSPRDASSSTDPGSPRNNSNVNTDNNYNSNSSGSDSSMNENGTEYSGRPTEEIPIPYHLPGAAITHDIYAHTNTLLSNANTAGSLQRSKSSTDIRFKAGKIIHSDDEESDPVLENLDKPGGFRRFYVQQQRQQEDNNNMDGSVYSGNNNSANTTTSDTATSSTPLFRPVSTSTIDTTDYSGLLQTDSLHSSTIHSLRGVPTRHFLEYLAITSVLDRFAGENLSDSEGEEEDESEFTSDSEEQPLLQQQQILRRRQPWRCQHIGPYNNKRYQQYRRQQQDIEESRKSTKNKASTMKTAFLLFKAFISSGILFLPKAFSNGGLGFSIAILYFMGAVSLYCFLLLLDCKKYYSGSYGDVGGALYGPWMRRIVLFSIAISQLGFVCGGTIFIVENLIQAIRSLSHHSIEVSSNSALILVALLLMPMVLIRNIAKLSPAALFADVLIVSGLLTLLAYDVYHIFFGHEDGPMPGPNVQWFFNPSAYPVFVGTAVYSFEGIGLIIPIRDAMEKPEKFPTVLTMVMVLVATALCAVGSLGYVAFGTDVNTVALLNLPDGAFGSSIQLGYALAVHLTNPLCLFPTVRIVEHALFGERTGKHNLHIKWQKNCLRFAIVVVAGLIAWLGANDLDKFISLIGSICCCPLSLIFPPLFHLCLEKTTGFQRVIDQILVVFGVAVMLFTLYNTSKEWGSPV</sequence>
<comment type="similarity">
    <text evidence="2">Belongs to the amino acid/polyamine transporter 2 family.</text>
</comment>
<evidence type="ECO:0000256" key="3">
    <source>
        <dbReference type="ARBA" id="ARBA00022692"/>
    </source>
</evidence>
<feature type="transmembrane region" description="Helical" evidence="7">
    <location>
        <begin position="628"/>
        <end position="646"/>
    </location>
</feature>
<evidence type="ECO:0000313" key="9">
    <source>
        <dbReference type="EMBL" id="KAG2222420.1"/>
    </source>
</evidence>
<feature type="transmembrane region" description="Helical" evidence="7">
    <location>
        <begin position="583"/>
        <end position="607"/>
    </location>
</feature>
<comment type="subcellular location">
    <subcellularLocation>
        <location evidence="1">Membrane</location>
        <topology evidence="1">Multi-pass membrane protein</topology>
    </subcellularLocation>
</comment>
<feature type="transmembrane region" description="Helical" evidence="7">
    <location>
        <begin position="395"/>
        <end position="416"/>
    </location>
</feature>
<dbReference type="GO" id="GO:0015179">
    <property type="term" value="F:L-amino acid transmembrane transporter activity"/>
    <property type="evidence" value="ECO:0007669"/>
    <property type="project" value="TreeGrafter"/>
</dbReference>
<feature type="transmembrane region" description="Helical" evidence="7">
    <location>
        <begin position="463"/>
        <end position="485"/>
    </location>
</feature>
<evidence type="ECO:0000256" key="7">
    <source>
        <dbReference type="SAM" id="Phobius"/>
    </source>
</evidence>
<evidence type="ECO:0000256" key="4">
    <source>
        <dbReference type="ARBA" id="ARBA00022989"/>
    </source>
</evidence>
<keyword evidence="4 7" id="KW-1133">Transmembrane helix</keyword>
<accession>A0A8H7S589</accession>
<dbReference type="PANTHER" id="PTHR22950:SF666">
    <property type="entry name" value="VACUOLAR AMINO ACID TRANSPORTER 4"/>
    <property type="match status" value="1"/>
</dbReference>
<feature type="compositionally biased region" description="Low complexity" evidence="6">
    <location>
        <begin position="174"/>
        <end position="190"/>
    </location>
</feature>
<feature type="domain" description="Amino acid transporter transmembrane" evidence="8">
    <location>
        <begin position="317"/>
        <end position="705"/>
    </location>
</feature>
<feature type="transmembrane region" description="Helical" evidence="7">
    <location>
        <begin position="685"/>
        <end position="703"/>
    </location>
</feature>
<feature type="transmembrane region" description="Helical" evidence="7">
    <location>
        <begin position="349"/>
        <end position="370"/>
    </location>
</feature>
<dbReference type="OrthoDB" id="1684102at2759"/>
<dbReference type="Pfam" id="PF01490">
    <property type="entry name" value="Aa_trans"/>
    <property type="match status" value="1"/>
</dbReference>
<dbReference type="GO" id="GO:0005774">
    <property type="term" value="C:vacuolar membrane"/>
    <property type="evidence" value="ECO:0007669"/>
    <property type="project" value="TreeGrafter"/>
</dbReference>
<evidence type="ECO:0000256" key="6">
    <source>
        <dbReference type="SAM" id="MobiDB-lite"/>
    </source>
</evidence>
<keyword evidence="10" id="KW-1185">Reference proteome</keyword>
<gene>
    <name evidence="9" type="ORF">INT45_009432</name>
</gene>
<protein>
    <recommendedName>
        <fullName evidence="8">Amino acid transporter transmembrane domain-containing protein</fullName>
    </recommendedName>
</protein>
<feature type="transmembrane region" description="Helical" evidence="7">
    <location>
        <begin position="539"/>
        <end position="563"/>
    </location>
</feature>
<organism evidence="9 10">
    <name type="scientific">Circinella minor</name>
    <dbReference type="NCBI Taxonomy" id="1195481"/>
    <lineage>
        <taxon>Eukaryota</taxon>
        <taxon>Fungi</taxon>
        <taxon>Fungi incertae sedis</taxon>
        <taxon>Mucoromycota</taxon>
        <taxon>Mucoromycotina</taxon>
        <taxon>Mucoromycetes</taxon>
        <taxon>Mucorales</taxon>
        <taxon>Lichtheimiaceae</taxon>
        <taxon>Circinella</taxon>
    </lineage>
</organism>
<evidence type="ECO:0000256" key="5">
    <source>
        <dbReference type="ARBA" id="ARBA00023136"/>
    </source>
</evidence>
<feature type="region of interest" description="Disordered" evidence="6">
    <location>
        <begin position="249"/>
        <end position="270"/>
    </location>
</feature>
<feature type="region of interest" description="Disordered" evidence="6">
    <location>
        <begin position="1"/>
        <end position="81"/>
    </location>
</feature>
<feature type="compositionally biased region" description="Acidic residues" evidence="6">
    <location>
        <begin position="250"/>
        <end position="268"/>
    </location>
</feature>